<dbReference type="GO" id="GO:0003677">
    <property type="term" value="F:DNA binding"/>
    <property type="evidence" value="ECO:0007669"/>
    <property type="project" value="UniProtKB-KW"/>
</dbReference>
<dbReference type="InterPro" id="IPR003105">
    <property type="entry name" value="SRA_YDG"/>
</dbReference>
<keyword evidence="18" id="KW-1185">Reference proteome</keyword>
<evidence type="ECO:0000256" key="5">
    <source>
        <dbReference type="ARBA" id="ARBA00022723"/>
    </source>
</evidence>
<dbReference type="Proteomes" id="UP000594263">
    <property type="component" value="Unplaced"/>
</dbReference>
<evidence type="ECO:0000256" key="1">
    <source>
        <dbReference type="ARBA" id="ARBA00000900"/>
    </source>
</evidence>
<evidence type="ECO:0000259" key="16">
    <source>
        <dbReference type="PROSITE" id="PS51015"/>
    </source>
</evidence>
<dbReference type="FunFam" id="2.30.280.10:FF:000002">
    <property type="entry name" value="E3 ubiquitin-protein ligase ORTHRUS 2"/>
    <property type="match status" value="1"/>
</dbReference>
<keyword evidence="9" id="KW-0156">Chromatin regulator</keyword>
<name>A0A7N0US12_KALFE</name>
<comment type="subcellular location">
    <subcellularLocation>
        <location evidence="13">Nucleus</location>
    </subcellularLocation>
</comment>
<organism evidence="17 18">
    <name type="scientific">Kalanchoe fedtschenkoi</name>
    <name type="common">Lavender scallops</name>
    <name type="synonym">South American air plant</name>
    <dbReference type="NCBI Taxonomy" id="63787"/>
    <lineage>
        <taxon>Eukaryota</taxon>
        <taxon>Viridiplantae</taxon>
        <taxon>Streptophyta</taxon>
        <taxon>Embryophyta</taxon>
        <taxon>Tracheophyta</taxon>
        <taxon>Spermatophyta</taxon>
        <taxon>Magnoliopsida</taxon>
        <taxon>eudicotyledons</taxon>
        <taxon>Gunneridae</taxon>
        <taxon>Pentapetalae</taxon>
        <taxon>Saxifragales</taxon>
        <taxon>Crassulaceae</taxon>
        <taxon>Kalanchoe</taxon>
    </lineage>
</organism>
<keyword evidence="8" id="KW-0862">Zinc</keyword>
<dbReference type="InterPro" id="IPR027370">
    <property type="entry name" value="Znf-RING_euk"/>
</dbReference>
<dbReference type="UniPathway" id="UPA00143"/>
<dbReference type="SMART" id="SM00184">
    <property type="entry name" value="RING"/>
    <property type="match status" value="3"/>
</dbReference>
<dbReference type="PANTHER" id="PTHR14140">
    <property type="entry name" value="E3 UBIQUITIN-PROTEIN LIGASE UHRF-RELATED"/>
    <property type="match status" value="1"/>
</dbReference>
<evidence type="ECO:0000256" key="10">
    <source>
        <dbReference type="ARBA" id="ARBA00023125"/>
    </source>
</evidence>
<evidence type="ECO:0000256" key="13">
    <source>
        <dbReference type="PROSITE-ProRule" id="PRU00358"/>
    </source>
</evidence>
<keyword evidence="5" id="KW-0479">Metal-binding</keyword>
<keyword evidence="6 12" id="KW-0863">Zinc-finger</keyword>
<protein>
    <recommendedName>
        <fullName evidence="3">RING-type E3 ubiquitin transferase</fullName>
        <ecNumber evidence="3">2.3.2.27</ecNumber>
    </recommendedName>
</protein>
<dbReference type="InterPro" id="IPR036987">
    <property type="entry name" value="SRA-YDG_sf"/>
</dbReference>
<keyword evidence="11 13" id="KW-0539">Nucleus</keyword>
<dbReference type="PROSITE" id="PS51015">
    <property type="entry name" value="YDG"/>
    <property type="match status" value="1"/>
</dbReference>
<dbReference type="InterPro" id="IPR001841">
    <property type="entry name" value="Znf_RING"/>
</dbReference>
<evidence type="ECO:0000256" key="11">
    <source>
        <dbReference type="ARBA" id="ARBA00023242"/>
    </source>
</evidence>
<feature type="domain" description="RING-type" evidence="15">
    <location>
        <begin position="128"/>
        <end position="167"/>
    </location>
</feature>
<evidence type="ECO:0000256" key="3">
    <source>
        <dbReference type="ARBA" id="ARBA00012483"/>
    </source>
</evidence>
<evidence type="ECO:0000256" key="9">
    <source>
        <dbReference type="ARBA" id="ARBA00022853"/>
    </source>
</evidence>
<keyword evidence="4" id="KW-0808">Transferase</keyword>
<keyword evidence="10" id="KW-0238">DNA-binding</keyword>
<proteinExistence type="predicted"/>
<evidence type="ECO:0000256" key="12">
    <source>
        <dbReference type="PROSITE-ProRule" id="PRU00175"/>
    </source>
</evidence>
<dbReference type="Gene3D" id="3.30.40.10">
    <property type="entry name" value="Zinc/RING finger domain, C3HC4 (zinc finger)"/>
    <property type="match status" value="3"/>
</dbReference>
<dbReference type="GO" id="GO:0061630">
    <property type="term" value="F:ubiquitin protein ligase activity"/>
    <property type="evidence" value="ECO:0007669"/>
    <property type="project" value="UniProtKB-EC"/>
</dbReference>
<dbReference type="InterPro" id="IPR011011">
    <property type="entry name" value="Znf_FYVE_PHD"/>
</dbReference>
<dbReference type="InterPro" id="IPR015947">
    <property type="entry name" value="PUA-like_sf"/>
</dbReference>
<dbReference type="SUPFAM" id="SSF88697">
    <property type="entry name" value="PUA domain-like"/>
    <property type="match status" value="1"/>
</dbReference>
<dbReference type="SUPFAM" id="SSF57903">
    <property type="entry name" value="FYVE/PHD zinc finger"/>
    <property type="match status" value="1"/>
</dbReference>
<dbReference type="AlphaFoldDB" id="A0A7N0US12"/>
<dbReference type="GO" id="GO:0016567">
    <property type="term" value="P:protein ubiquitination"/>
    <property type="evidence" value="ECO:0007669"/>
    <property type="project" value="UniProtKB-UniPathway"/>
</dbReference>
<dbReference type="Pfam" id="PF13445">
    <property type="entry name" value="zf-RING_UBOX"/>
    <property type="match status" value="1"/>
</dbReference>
<dbReference type="Gene3D" id="2.30.280.10">
    <property type="entry name" value="SRA-YDG"/>
    <property type="match status" value="1"/>
</dbReference>
<evidence type="ECO:0000256" key="8">
    <source>
        <dbReference type="ARBA" id="ARBA00022833"/>
    </source>
</evidence>
<dbReference type="SMART" id="SM00466">
    <property type="entry name" value="SRA"/>
    <property type="match status" value="1"/>
</dbReference>
<evidence type="ECO:0000256" key="7">
    <source>
        <dbReference type="ARBA" id="ARBA00022786"/>
    </source>
</evidence>
<dbReference type="InterPro" id="IPR045134">
    <property type="entry name" value="UHRF1/2-like"/>
</dbReference>
<dbReference type="GO" id="GO:0044027">
    <property type="term" value="P:negative regulation of gene expression via chromosomal CpG island methylation"/>
    <property type="evidence" value="ECO:0007669"/>
    <property type="project" value="TreeGrafter"/>
</dbReference>
<evidence type="ECO:0000313" key="17">
    <source>
        <dbReference type="EnsemblPlants" id="Kaladp0081s0380.1.v1.1"/>
    </source>
</evidence>
<evidence type="ECO:0000256" key="6">
    <source>
        <dbReference type="ARBA" id="ARBA00022771"/>
    </source>
</evidence>
<sequence length="665" mass="73672">MSDNVKQLPIDASGACMLCGQHPAEEERLICTACASPWHPPCLASPPETRSLVGSWECPDCSGLAPVPPPPASGSDDSIVARTRAIEADLTLTPAEKARLRQDLLTGSRVPLSGGDGHDDDVDDKFICRICMQLLYKPVSMGCGHNACLKCLKTWINKGNRTCVTCRTEISKTMASRPKINDSIVDAIRLLKSSNPDRARAAAQACPNLDNDNRPDAAFTTERAKKKGRANAASGKIFVRVPEDHFGPILAEHDPEKNLGVSVGDMWEDRQDCRQWGVHRPHIAGIAGQGKYGAQSVVLAGGYEDDEDHGEWFLYTGSGGRDLSGNKRTNKEQSFNQKFTKYNEALRRSCLKGYPVRVVRSSKEKRSSYVPSKPGYRYDGIYRIEKCWRKDGAQGFKVCRFLFVRCDNSRAPWSSDEHGDRPRELPEIPELALAENLVARVEQPSWDFDAADQCWKWTRPPPHSVKASKENKQKRGRKLTATQQLQKAFGCKICSNVMTLPVTSPCAHNFCKSCLEDFFSGQAQVRERSAGGRSLRTKKIIFKCPSCSADITDFLKNLQVNRELESAIQDLQKQAQDSEEPRQQEDDGSVPDNDSDDLEDSTGEEEEEDDDEEEEEEDSVGDEKVIEVMDVSSAKRQKVDAGEGTSSSASENAPDEDTEKTPPTH</sequence>
<evidence type="ECO:0000256" key="4">
    <source>
        <dbReference type="ARBA" id="ARBA00022679"/>
    </source>
</evidence>
<comment type="catalytic activity">
    <reaction evidence="1">
        <text>S-ubiquitinyl-[E2 ubiquitin-conjugating enzyme]-L-cysteine + [acceptor protein]-L-lysine = [E2 ubiquitin-conjugating enzyme]-L-cysteine + N(6)-ubiquitinyl-[acceptor protein]-L-lysine.</text>
        <dbReference type="EC" id="2.3.2.27"/>
    </reaction>
</comment>
<dbReference type="InterPro" id="IPR017907">
    <property type="entry name" value="Znf_RING_CS"/>
</dbReference>
<evidence type="ECO:0000256" key="14">
    <source>
        <dbReference type="SAM" id="MobiDB-lite"/>
    </source>
</evidence>
<dbReference type="Gramene" id="Kaladp0081s0380.1.v1.1">
    <property type="protein sequence ID" value="Kaladp0081s0380.1.v1.1"/>
    <property type="gene ID" value="Kaladp0081s0380.v1.1"/>
</dbReference>
<accession>A0A7N0US12</accession>
<dbReference type="OMA" id="MIDQPRI"/>
<feature type="compositionally biased region" description="Acidic residues" evidence="14">
    <location>
        <begin position="586"/>
        <end position="620"/>
    </location>
</feature>
<dbReference type="SUPFAM" id="SSF57850">
    <property type="entry name" value="RING/U-box"/>
    <property type="match status" value="2"/>
</dbReference>
<dbReference type="Pfam" id="PF15227">
    <property type="entry name" value="zf-C3HC4_4"/>
    <property type="match status" value="1"/>
</dbReference>
<dbReference type="Pfam" id="PF02182">
    <property type="entry name" value="SAD_SRA"/>
    <property type="match status" value="1"/>
</dbReference>
<dbReference type="EC" id="2.3.2.27" evidence="3"/>
<evidence type="ECO:0000256" key="2">
    <source>
        <dbReference type="ARBA" id="ARBA00004906"/>
    </source>
</evidence>
<dbReference type="GO" id="GO:0008270">
    <property type="term" value="F:zinc ion binding"/>
    <property type="evidence" value="ECO:0007669"/>
    <property type="project" value="UniProtKB-KW"/>
</dbReference>
<dbReference type="InterPro" id="IPR013083">
    <property type="entry name" value="Znf_RING/FYVE/PHD"/>
</dbReference>
<feature type="domain" description="RING-type" evidence="15">
    <location>
        <begin position="491"/>
        <end position="548"/>
    </location>
</feature>
<dbReference type="SMART" id="SM00249">
    <property type="entry name" value="PHD"/>
    <property type="match status" value="1"/>
</dbReference>
<evidence type="ECO:0000259" key="15">
    <source>
        <dbReference type="PROSITE" id="PS50089"/>
    </source>
</evidence>
<keyword evidence="7" id="KW-0833">Ubl conjugation pathway</keyword>
<dbReference type="InterPro" id="IPR019786">
    <property type="entry name" value="Zinc_finger_PHD-type_CS"/>
</dbReference>
<dbReference type="PANTHER" id="PTHR14140:SF39">
    <property type="entry name" value="E3 UBIQUITIN-PROTEIN LIGASE ORTHRUS 2-LIKE"/>
    <property type="match status" value="1"/>
</dbReference>
<comment type="pathway">
    <text evidence="2">Protein modification; protein ubiquitination.</text>
</comment>
<dbReference type="InterPro" id="IPR001965">
    <property type="entry name" value="Znf_PHD"/>
</dbReference>
<evidence type="ECO:0000313" key="18">
    <source>
        <dbReference type="Proteomes" id="UP000594263"/>
    </source>
</evidence>
<dbReference type="PROSITE" id="PS00518">
    <property type="entry name" value="ZF_RING_1"/>
    <property type="match status" value="1"/>
</dbReference>
<reference evidence="17" key="1">
    <citation type="submission" date="2021-01" db="UniProtKB">
        <authorList>
            <consortium name="EnsemblPlants"/>
        </authorList>
    </citation>
    <scope>IDENTIFICATION</scope>
</reference>
<feature type="domain" description="YDG" evidence="16">
    <location>
        <begin position="256"/>
        <end position="405"/>
    </location>
</feature>
<dbReference type="PROSITE" id="PS01359">
    <property type="entry name" value="ZF_PHD_1"/>
    <property type="match status" value="1"/>
</dbReference>
<dbReference type="PROSITE" id="PS50089">
    <property type="entry name" value="ZF_RING_2"/>
    <property type="match status" value="2"/>
</dbReference>
<dbReference type="EnsemblPlants" id="Kaladp0081s0380.1.v1.1">
    <property type="protein sequence ID" value="Kaladp0081s0380.1.v1.1"/>
    <property type="gene ID" value="Kaladp0081s0380.v1.1"/>
</dbReference>
<dbReference type="GO" id="GO:0005634">
    <property type="term" value="C:nucleus"/>
    <property type="evidence" value="ECO:0007669"/>
    <property type="project" value="UniProtKB-SubCell"/>
</dbReference>
<feature type="region of interest" description="Disordered" evidence="14">
    <location>
        <begin position="569"/>
        <end position="665"/>
    </location>
</feature>